<evidence type="ECO:0000313" key="1">
    <source>
        <dbReference type="EMBL" id="KAJ1191302.1"/>
    </source>
</evidence>
<accession>A0AAV7UQJ1</accession>
<dbReference type="Proteomes" id="UP001066276">
    <property type="component" value="Chromosome 2_2"/>
</dbReference>
<dbReference type="AlphaFoldDB" id="A0AAV7UQJ1"/>
<reference evidence="1" key="1">
    <citation type="journal article" date="2022" name="bioRxiv">
        <title>Sequencing and chromosome-scale assembly of the giantPleurodeles waltlgenome.</title>
        <authorList>
            <person name="Brown T."/>
            <person name="Elewa A."/>
            <person name="Iarovenko S."/>
            <person name="Subramanian E."/>
            <person name="Araus A.J."/>
            <person name="Petzold A."/>
            <person name="Susuki M."/>
            <person name="Suzuki K.-i.T."/>
            <person name="Hayashi T."/>
            <person name="Toyoda A."/>
            <person name="Oliveira C."/>
            <person name="Osipova E."/>
            <person name="Leigh N.D."/>
            <person name="Simon A."/>
            <person name="Yun M.H."/>
        </authorList>
    </citation>
    <scope>NUCLEOTIDE SEQUENCE</scope>
    <source>
        <strain evidence="1">20211129_DDA</strain>
        <tissue evidence="1">Liver</tissue>
    </source>
</reference>
<evidence type="ECO:0000313" key="2">
    <source>
        <dbReference type="Proteomes" id="UP001066276"/>
    </source>
</evidence>
<proteinExistence type="predicted"/>
<gene>
    <name evidence="1" type="ORF">NDU88_000618</name>
</gene>
<organism evidence="1 2">
    <name type="scientific">Pleurodeles waltl</name>
    <name type="common">Iberian ribbed newt</name>
    <dbReference type="NCBI Taxonomy" id="8319"/>
    <lineage>
        <taxon>Eukaryota</taxon>
        <taxon>Metazoa</taxon>
        <taxon>Chordata</taxon>
        <taxon>Craniata</taxon>
        <taxon>Vertebrata</taxon>
        <taxon>Euteleostomi</taxon>
        <taxon>Amphibia</taxon>
        <taxon>Batrachia</taxon>
        <taxon>Caudata</taxon>
        <taxon>Salamandroidea</taxon>
        <taxon>Salamandridae</taxon>
        <taxon>Pleurodelinae</taxon>
        <taxon>Pleurodeles</taxon>
    </lineage>
</organism>
<dbReference type="EMBL" id="JANPWB010000004">
    <property type="protein sequence ID" value="KAJ1191302.1"/>
    <property type="molecule type" value="Genomic_DNA"/>
</dbReference>
<sequence length="108" mass="11745">MQTSRYTTLIKCENKPVHEVGDRSVAASEAAMGPCCGVVEMRRRQCEALNLCTLGRVNIRSGDLHGVADFGRGAAVSGLRGLSHTSEDHGVSCRWRHGIRHRCRSGVV</sequence>
<keyword evidence="2" id="KW-1185">Reference proteome</keyword>
<comment type="caution">
    <text evidence="1">The sequence shown here is derived from an EMBL/GenBank/DDBJ whole genome shotgun (WGS) entry which is preliminary data.</text>
</comment>
<protein>
    <submittedName>
        <fullName evidence="1">Uncharacterized protein</fullName>
    </submittedName>
</protein>
<name>A0AAV7UQJ1_PLEWA</name>